<dbReference type="AlphaFoldDB" id="A0A918SM63"/>
<comment type="caution">
    <text evidence="1">The sequence shown here is derived from an EMBL/GenBank/DDBJ whole genome shotgun (WGS) entry which is preliminary data.</text>
</comment>
<dbReference type="RefSeq" id="WP_189606406.1">
    <property type="nucleotide sequence ID" value="NZ_BMXB01000032.1"/>
</dbReference>
<accession>A0A918SM63</accession>
<evidence type="ECO:0000313" key="2">
    <source>
        <dbReference type="Proteomes" id="UP000610456"/>
    </source>
</evidence>
<organism evidence="1 2">
    <name type="scientific">Salinimicrobium marinum</name>
    <dbReference type="NCBI Taxonomy" id="680283"/>
    <lineage>
        <taxon>Bacteria</taxon>
        <taxon>Pseudomonadati</taxon>
        <taxon>Bacteroidota</taxon>
        <taxon>Flavobacteriia</taxon>
        <taxon>Flavobacteriales</taxon>
        <taxon>Flavobacteriaceae</taxon>
        <taxon>Salinimicrobium</taxon>
    </lineage>
</organism>
<gene>
    <name evidence="1" type="ORF">GCM10007103_35400</name>
</gene>
<protein>
    <submittedName>
        <fullName evidence="1">Uncharacterized protein</fullName>
    </submittedName>
</protein>
<evidence type="ECO:0000313" key="1">
    <source>
        <dbReference type="EMBL" id="GHA51914.1"/>
    </source>
</evidence>
<reference evidence="1" key="2">
    <citation type="submission" date="2020-09" db="EMBL/GenBank/DDBJ databases">
        <authorList>
            <person name="Sun Q."/>
            <person name="Kim S."/>
        </authorList>
    </citation>
    <scope>NUCLEOTIDE SEQUENCE</scope>
    <source>
        <strain evidence="1">KCTC 12719</strain>
    </source>
</reference>
<keyword evidence="2" id="KW-1185">Reference proteome</keyword>
<dbReference type="Proteomes" id="UP000610456">
    <property type="component" value="Unassembled WGS sequence"/>
</dbReference>
<dbReference type="EMBL" id="BMXB01000032">
    <property type="protein sequence ID" value="GHA51914.1"/>
    <property type="molecule type" value="Genomic_DNA"/>
</dbReference>
<reference evidence="1" key="1">
    <citation type="journal article" date="2014" name="Int. J. Syst. Evol. Microbiol.">
        <title>Complete genome sequence of Corynebacterium casei LMG S-19264T (=DSM 44701T), isolated from a smear-ripened cheese.</title>
        <authorList>
            <consortium name="US DOE Joint Genome Institute (JGI-PGF)"/>
            <person name="Walter F."/>
            <person name="Albersmeier A."/>
            <person name="Kalinowski J."/>
            <person name="Ruckert C."/>
        </authorList>
    </citation>
    <scope>NUCLEOTIDE SEQUENCE</scope>
    <source>
        <strain evidence="1">KCTC 12719</strain>
    </source>
</reference>
<proteinExistence type="predicted"/>
<name>A0A918SM63_9FLAO</name>
<sequence>MKNEFKRVVFYSKYDLSADRNLESAEKIFKKLNSEDSLEVNDIIELYQIKLYFDHEIFLTRWDEATIQEYKDIVGKYWEWIRNFWISIDDENFLKLFTEIEFHYYDSFWSLISKFSTFKKISSNTLGNLMKNKRFNIRPVLRQRKIVDHFSREIKSYLIQSSETAELLLSYYEQEHFSDHPEMNFPKFKESEIEEIIENYLLSPNANLNYVRLIVKSRHLKLSDKIKLKAKKVSDRLNEEILEEGVTSNHRIGGTISADQKEPIKILRDEGTLTYSYSEKWLNHTNTLNGIFQNFSSLFKYINDQGCIDLVTKHYQIDSFENVLMRSKNEYWISQKFYEKGLLSHLQIALYLHYLEENDISIEEVISFQVNELLNQEFEISNLRISVPSKNISPYEKIRVLAPELEFLIKQYECYVEEGHIDFDLIQFSSSPLYFGKIKSIVEKKYVYGQGEEFIRLRRDFFSRQSMLHYVKPFQGKYSTFYQLIENEKVNYDQFENYQKGEIDYLISKGYLVTDEDNIIKINDSNLINVIGILHYEDVINYWHHPEELRKKINDLEKIKMVKFESKLFTTEERKYLNYYLNKKEFSNGLDLRNKYLHGTNSNLQDEQKNDLYILLKILILIIYKIKDDLEIKKFIQQTGANNI</sequence>